<keyword evidence="2" id="KW-0813">Transport</keyword>
<evidence type="ECO:0000256" key="4">
    <source>
        <dbReference type="ARBA" id="ARBA00022692"/>
    </source>
</evidence>
<comment type="subcellular location">
    <subcellularLocation>
        <location evidence="1">Cell membrane</location>
        <topology evidence="1">Multi-pass membrane protein</topology>
    </subcellularLocation>
</comment>
<dbReference type="GO" id="GO:0015213">
    <property type="term" value="F:uridine transmembrane transporter activity"/>
    <property type="evidence" value="ECO:0007669"/>
    <property type="project" value="TreeGrafter"/>
</dbReference>
<feature type="transmembrane region" description="Helical" evidence="7">
    <location>
        <begin position="250"/>
        <end position="267"/>
    </location>
</feature>
<dbReference type="GO" id="GO:0015212">
    <property type="term" value="F:cytidine transmembrane transporter activity"/>
    <property type="evidence" value="ECO:0007669"/>
    <property type="project" value="TreeGrafter"/>
</dbReference>
<evidence type="ECO:0000256" key="7">
    <source>
        <dbReference type="SAM" id="Phobius"/>
    </source>
</evidence>
<evidence type="ECO:0000256" key="6">
    <source>
        <dbReference type="ARBA" id="ARBA00023136"/>
    </source>
</evidence>
<dbReference type="PANTHER" id="PTHR23522:SF4">
    <property type="entry name" value="NUCLEOSIDE PERMEASE NUPG-RELATED"/>
    <property type="match status" value="1"/>
</dbReference>
<feature type="transmembrane region" description="Helical" evidence="7">
    <location>
        <begin position="415"/>
        <end position="436"/>
    </location>
</feature>
<comment type="caution">
    <text evidence="8">The sequence shown here is derived from an EMBL/GenBank/DDBJ whole genome shotgun (WGS) entry which is preliminary data.</text>
</comment>
<feature type="transmembrane region" description="Helical" evidence="7">
    <location>
        <begin position="137"/>
        <end position="157"/>
    </location>
</feature>
<dbReference type="InterPro" id="IPR036259">
    <property type="entry name" value="MFS_trans_sf"/>
</dbReference>
<evidence type="ECO:0000313" key="8">
    <source>
        <dbReference type="EMBL" id="GHC60453.1"/>
    </source>
</evidence>
<keyword evidence="6 7" id="KW-0472">Membrane</keyword>
<feature type="transmembrane region" description="Helical" evidence="7">
    <location>
        <begin position="274"/>
        <end position="294"/>
    </location>
</feature>
<proteinExistence type="predicted"/>
<dbReference type="InterPro" id="IPR004740">
    <property type="entry name" value="Nuc_H_symport"/>
</dbReference>
<feature type="transmembrane region" description="Helical" evidence="7">
    <location>
        <begin position="12"/>
        <end position="36"/>
    </location>
</feature>
<organism evidence="8 9">
    <name type="scientific">Roseibacillus persicicus</name>
    <dbReference type="NCBI Taxonomy" id="454148"/>
    <lineage>
        <taxon>Bacteria</taxon>
        <taxon>Pseudomonadati</taxon>
        <taxon>Verrucomicrobiota</taxon>
        <taxon>Verrucomicrobiia</taxon>
        <taxon>Verrucomicrobiales</taxon>
        <taxon>Verrucomicrobiaceae</taxon>
        <taxon>Roseibacillus</taxon>
    </lineage>
</organism>
<name>A0A918WMH1_9BACT</name>
<evidence type="ECO:0000313" key="9">
    <source>
        <dbReference type="Proteomes" id="UP000644507"/>
    </source>
</evidence>
<keyword evidence="4 7" id="KW-0812">Transmembrane</keyword>
<keyword evidence="9" id="KW-1185">Reference proteome</keyword>
<feature type="transmembrane region" description="Helical" evidence="7">
    <location>
        <begin position="336"/>
        <end position="356"/>
    </location>
</feature>
<evidence type="ECO:0000256" key="2">
    <source>
        <dbReference type="ARBA" id="ARBA00022448"/>
    </source>
</evidence>
<protein>
    <submittedName>
        <fullName evidence="8">MFS transporter</fullName>
    </submittedName>
</protein>
<keyword evidence="3" id="KW-1003">Cell membrane</keyword>
<reference evidence="8" key="2">
    <citation type="submission" date="2020-09" db="EMBL/GenBank/DDBJ databases">
        <authorList>
            <person name="Sun Q."/>
            <person name="Kim S."/>
        </authorList>
    </citation>
    <scope>NUCLEOTIDE SEQUENCE</scope>
    <source>
        <strain evidence="8">KCTC 12988</strain>
    </source>
</reference>
<feature type="transmembrane region" description="Helical" evidence="7">
    <location>
        <begin position="78"/>
        <end position="96"/>
    </location>
</feature>
<feature type="transmembrane region" description="Helical" evidence="7">
    <location>
        <begin position="300"/>
        <end position="324"/>
    </location>
</feature>
<dbReference type="AlphaFoldDB" id="A0A918WMH1"/>
<dbReference type="RefSeq" id="WP_189571492.1">
    <property type="nucleotide sequence ID" value="NZ_BMXI01000013.1"/>
</dbReference>
<gene>
    <name evidence="8" type="primary">nupG</name>
    <name evidence="8" type="ORF">GCM10007100_29730</name>
</gene>
<dbReference type="SUPFAM" id="SSF103473">
    <property type="entry name" value="MFS general substrate transporter"/>
    <property type="match status" value="1"/>
</dbReference>
<dbReference type="GO" id="GO:0005886">
    <property type="term" value="C:plasma membrane"/>
    <property type="evidence" value="ECO:0007669"/>
    <property type="project" value="UniProtKB-SubCell"/>
</dbReference>
<evidence type="ECO:0000256" key="1">
    <source>
        <dbReference type="ARBA" id="ARBA00004651"/>
    </source>
</evidence>
<dbReference type="Pfam" id="PF03825">
    <property type="entry name" value="Nuc_H_symport"/>
    <property type="match status" value="1"/>
</dbReference>
<evidence type="ECO:0000256" key="5">
    <source>
        <dbReference type="ARBA" id="ARBA00022989"/>
    </source>
</evidence>
<evidence type="ECO:0000256" key="3">
    <source>
        <dbReference type="ARBA" id="ARBA00022475"/>
    </source>
</evidence>
<reference evidence="8" key="1">
    <citation type="journal article" date="2014" name="Int. J. Syst. Evol. Microbiol.">
        <title>Complete genome sequence of Corynebacterium casei LMG S-19264T (=DSM 44701T), isolated from a smear-ripened cheese.</title>
        <authorList>
            <consortium name="US DOE Joint Genome Institute (JGI-PGF)"/>
            <person name="Walter F."/>
            <person name="Albersmeier A."/>
            <person name="Kalinowski J."/>
            <person name="Ruckert C."/>
        </authorList>
    </citation>
    <scope>NUCLEOTIDE SEQUENCE</scope>
    <source>
        <strain evidence="8">KCTC 12988</strain>
    </source>
</reference>
<feature type="transmembrane region" description="Helical" evidence="7">
    <location>
        <begin position="48"/>
        <end position="66"/>
    </location>
</feature>
<dbReference type="Gene3D" id="1.20.1250.20">
    <property type="entry name" value="MFS general substrate transporter like domains"/>
    <property type="match status" value="2"/>
</dbReference>
<feature type="transmembrane region" description="Helical" evidence="7">
    <location>
        <begin position="163"/>
        <end position="181"/>
    </location>
</feature>
<accession>A0A918WMH1</accession>
<feature type="transmembrane region" description="Helical" evidence="7">
    <location>
        <begin position="212"/>
        <end position="230"/>
    </location>
</feature>
<dbReference type="Proteomes" id="UP000644507">
    <property type="component" value="Unassembled WGS sequence"/>
</dbReference>
<sequence length="447" mass="48311">MTNTQTTSGATVKLSVMMFLQFFVWGSWFVTLFLVLGKVNLGSIIADSYSTAPIAAIIAPLFLGLVADRFFSSEKVMAVLMLIGGALMLAVPGAIASGNGTLVFWLFMGHMLCYMPTLGLGNTIAFSNVPRDVFPKVRVWGTIGWIAAGLVAGFLGWSDSVNLFRMAGWAAVILGGFCFLLPNTPPPSAGQPVNMRALLMLDAFALLKRPPFLVFIVCSTLICIPLAYYYSNASAFLGNMGFEQAASAMSIGQMSEIIFMLLIPFFFRKLGVKNMILIGMGAWVLRYLLFAFGAPDQVAWMLFLGIALHGICYDFFFVTGFMFTDREAPKAVRGQAQSMLVFFTQGVGMLIGFRVAGAKLGPVAESTGDLSTAIAAGRSGGDLTFAQQLSQMFSVSMPESVSPDLLGKTSDLWKAYWMFPALMAAAIGVLFFATFWDKSKGEEKADS</sequence>
<dbReference type="PANTHER" id="PTHR23522">
    <property type="entry name" value="BLL5896 PROTEIN"/>
    <property type="match status" value="1"/>
</dbReference>
<dbReference type="EMBL" id="BMXI01000013">
    <property type="protein sequence ID" value="GHC60453.1"/>
    <property type="molecule type" value="Genomic_DNA"/>
</dbReference>
<keyword evidence="5 7" id="KW-1133">Transmembrane helix</keyword>
<feature type="transmembrane region" description="Helical" evidence="7">
    <location>
        <begin position="102"/>
        <end position="125"/>
    </location>
</feature>